<organism evidence="1 2">
    <name type="scientific">Enterococcus raffinosus</name>
    <dbReference type="NCBI Taxonomy" id="71452"/>
    <lineage>
        <taxon>Bacteria</taxon>
        <taxon>Bacillati</taxon>
        <taxon>Bacillota</taxon>
        <taxon>Bacilli</taxon>
        <taxon>Lactobacillales</taxon>
        <taxon>Enterococcaceae</taxon>
        <taxon>Enterococcus</taxon>
    </lineage>
</organism>
<dbReference type="RefSeq" id="WP_010744470.1">
    <property type="nucleotide sequence ID" value="NZ_BAAAXM010000005.1"/>
</dbReference>
<evidence type="ECO:0000313" key="1">
    <source>
        <dbReference type="EMBL" id="MDT2540320.1"/>
    </source>
</evidence>
<evidence type="ECO:0008006" key="3">
    <source>
        <dbReference type="Google" id="ProtNLM"/>
    </source>
</evidence>
<sequence length="57" mass="6730">MFKFEIGQTVELKKPHPMAGLIGVVRASYEENRTYLVYFNHDYQLILQEDQLEIKKG</sequence>
<dbReference type="EMBL" id="JARPXM010000035">
    <property type="protein sequence ID" value="MDT2540320.1"/>
    <property type="molecule type" value="Genomic_DNA"/>
</dbReference>
<proteinExistence type="predicted"/>
<reference evidence="1" key="1">
    <citation type="submission" date="2023-03" db="EMBL/GenBank/DDBJ databases">
        <authorList>
            <person name="Shen W."/>
            <person name="Cai J."/>
        </authorList>
    </citation>
    <scope>NUCLEOTIDE SEQUENCE</scope>
    <source>
        <strain evidence="1">B646-2</strain>
    </source>
</reference>
<gene>
    <name evidence="1" type="ORF">P7D78_19625</name>
</gene>
<accession>A0AAW8SZQ4</accession>
<name>A0AAW8SZQ4_9ENTE</name>
<dbReference type="Proteomes" id="UP001249240">
    <property type="component" value="Unassembled WGS sequence"/>
</dbReference>
<dbReference type="AlphaFoldDB" id="A0AAW8SZQ4"/>
<protein>
    <recommendedName>
        <fullName evidence="3">DUF2187 domain-containing protein</fullName>
    </recommendedName>
</protein>
<comment type="caution">
    <text evidence="1">The sequence shown here is derived from an EMBL/GenBank/DDBJ whole genome shotgun (WGS) entry which is preliminary data.</text>
</comment>
<evidence type="ECO:0000313" key="2">
    <source>
        <dbReference type="Proteomes" id="UP001249240"/>
    </source>
</evidence>